<dbReference type="Gene3D" id="3.40.50.2000">
    <property type="entry name" value="Glycogen Phosphorylase B"/>
    <property type="match status" value="2"/>
</dbReference>
<proteinExistence type="predicted"/>
<dbReference type="SUPFAM" id="SSF53756">
    <property type="entry name" value="UDP-Glycosyltransferase/glycogen phosphorylase"/>
    <property type="match status" value="1"/>
</dbReference>
<comment type="caution">
    <text evidence="2">The sequence shown here is derived from an EMBL/GenBank/DDBJ whole genome shotgun (WGS) entry which is preliminary data.</text>
</comment>
<dbReference type="Proteomes" id="UP000439983">
    <property type="component" value="Unassembled WGS sequence"/>
</dbReference>
<accession>A0A6N7LFH6</accession>
<organism evidence="2 3">
    <name type="scientific">Sinorhizobium terangae</name>
    <dbReference type="NCBI Taxonomy" id="110322"/>
    <lineage>
        <taxon>Bacteria</taxon>
        <taxon>Pseudomonadati</taxon>
        <taxon>Pseudomonadota</taxon>
        <taxon>Alphaproteobacteria</taxon>
        <taxon>Hyphomicrobiales</taxon>
        <taxon>Rhizobiaceae</taxon>
        <taxon>Sinorhizobium/Ensifer group</taxon>
        <taxon>Sinorhizobium</taxon>
    </lineage>
</organism>
<dbReference type="AlphaFoldDB" id="A0A6N7LFH6"/>
<dbReference type="PANTHER" id="PTHR45947">
    <property type="entry name" value="SULFOQUINOVOSYL TRANSFERASE SQD2"/>
    <property type="match status" value="1"/>
</dbReference>
<evidence type="ECO:0000313" key="2">
    <source>
        <dbReference type="EMBL" id="MQX16557.1"/>
    </source>
</evidence>
<name>A0A6N7LFH6_SINTE</name>
<keyword evidence="2" id="KW-0808">Transferase</keyword>
<dbReference type="GO" id="GO:0016757">
    <property type="term" value="F:glycosyltransferase activity"/>
    <property type="evidence" value="ECO:0007669"/>
    <property type="project" value="UniProtKB-ARBA"/>
</dbReference>
<gene>
    <name evidence="2" type="ORF">GHK62_17790</name>
</gene>
<reference evidence="2 3" key="1">
    <citation type="journal article" date="2013" name="Genome Biol.">
        <title>Comparative genomics of the core and accessory genomes of 48 Sinorhizobium strains comprising five genospecies.</title>
        <authorList>
            <person name="Sugawara M."/>
            <person name="Epstein B."/>
            <person name="Badgley B.D."/>
            <person name="Unno T."/>
            <person name="Xu L."/>
            <person name="Reese J."/>
            <person name="Gyaneshwar P."/>
            <person name="Denny R."/>
            <person name="Mudge J."/>
            <person name="Bharti A.K."/>
            <person name="Farmer A.D."/>
            <person name="May G.D."/>
            <person name="Woodward J.E."/>
            <person name="Medigue C."/>
            <person name="Vallenet D."/>
            <person name="Lajus A."/>
            <person name="Rouy Z."/>
            <person name="Martinez-Vaz B."/>
            <person name="Tiffin P."/>
            <person name="Young N.D."/>
            <person name="Sadowsky M.J."/>
        </authorList>
    </citation>
    <scope>NUCLEOTIDE SEQUENCE [LARGE SCALE GENOMIC DNA]</scope>
    <source>
        <strain evidence="2 3">USDA4894</strain>
    </source>
</reference>
<sequence>MLVYPHDLSIGGSQINAIDLAAAVAEAGHEVIVYGIPGPLVSYIEERGLRYVPARPLKYRPAPSRIVQIAALARSERIDLIHAYEWPTCLDAYYGAGLLLNVPLLCTVLSMQVMPHVPASVPLIMGTSDLAIEARKTHRGQVWVLEPPIDVERDTPLVDGKGFRNRHGVTDNEFLVVTVSRLAIDLKLDALVRAIDAADILAGSYPLRLILLGDGPAREALTTRAAAVNRRHGREIVMLPGADLDPRSAYAAADLVIGMGSSALRALAIARPLIVQGEQAFSEIFEPSTVELFLRQGFYGLADGAAGAGRLAAQMEGLIKDPARRTALGRFGREMVTKRFGLQRAANLQLDIYRQVLTEPPRRRLIEAMRSVRLALMLEIANHDPFQKRAKTSREQEVLATVRSGIWPPVLRD</sequence>
<dbReference type="PANTHER" id="PTHR45947:SF3">
    <property type="entry name" value="SULFOQUINOVOSYL TRANSFERASE SQD2"/>
    <property type="match status" value="1"/>
</dbReference>
<dbReference type="InterPro" id="IPR050194">
    <property type="entry name" value="Glycosyltransferase_grp1"/>
</dbReference>
<evidence type="ECO:0000259" key="1">
    <source>
        <dbReference type="Pfam" id="PF13439"/>
    </source>
</evidence>
<dbReference type="EMBL" id="WITC01000066">
    <property type="protein sequence ID" value="MQX16557.1"/>
    <property type="molecule type" value="Genomic_DNA"/>
</dbReference>
<feature type="domain" description="Glycosyltransferase subfamily 4-like N-terminal" evidence="1">
    <location>
        <begin position="10"/>
        <end position="108"/>
    </location>
</feature>
<keyword evidence="3" id="KW-1185">Reference proteome</keyword>
<dbReference type="OrthoDB" id="3861448at2"/>
<protein>
    <submittedName>
        <fullName evidence="2">Glycosyltransferase</fullName>
    </submittedName>
</protein>
<dbReference type="RefSeq" id="WP_153440486.1">
    <property type="nucleotide sequence ID" value="NZ_JACIGA010000008.1"/>
</dbReference>
<evidence type="ECO:0000313" key="3">
    <source>
        <dbReference type="Proteomes" id="UP000439983"/>
    </source>
</evidence>
<dbReference type="InterPro" id="IPR028098">
    <property type="entry name" value="Glyco_trans_4-like_N"/>
</dbReference>
<dbReference type="Pfam" id="PF13439">
    <property type="entry name" value="Glyco_transf_4"/>
    <property type="match status" value="1"/>
</dbReference>